<evidence type="ECO:0000256" key="2">
    <source>
        <dbReference type="ARBA" id="ARBA00022801"/>
    </source>
</evidence>
<dbReference type="PANTHER" id="PTHR10655:SF17">
    <property type="entry name" value="LYSOPHOSPHOLIPASE-LIKE PROTEIN 1"/>
    <property type="match status" value="1"/>
</dbReference>
<dbReference type="SUPFAM" id="SSF53474">
    <property type="entry name" value="alpha/beta-Hydrolases"/>
    <property type="match status" value="1"/>
</dbReference>
<feature type="region of interest" description="Disordered" evidence="3">
    <location>
        <begin position="222"/>
        <end position="244"/>
    </location>
</feature>
<keyword evidence="2" id="KW-0378">Hydrolase</keyword>
<dbReference type="InterPro" id="IPR050565">
    <property type="entry name" value="LYPA1-2/EST-like"/>
</dbReference>
<evidence type="ECO:0000259" key="4">
    <source>
        <dbReference type="Pfam" id="PF02230"/>
    </source>
</evidence>
<dbReference type="EMBL" id="JAMXMC010000004">
    <property type="protein sequence ID" value="MCO5976764.1"/>
    <property type="molecule type" value="Genomic_DNA"/>
</dbReference>
<accession>A0ABT1BKM9</accession>
<gene>
    <name evidence="5" type="primary">ypfH</name>
    <name evidence="5" type="ORF">M0L44_08585</name>
</gene>
<comment type="caution">
    <text evidence="5">The sequence shown here is derived from an EMBL/GenBank/DDBJ whole genome shotgun (WGS) entry which is preliminary data.</text>
</comment>
<evidence type="ECO:0000256" key="1">
    <source>
        <dbReference type="ARBA" id="ARBA00006499"/>
    </source>
</evidence>
<dbReference type="InterPro" id="IPR003140">
    <property type="entry name" value="PLipase/COase/thioEstase"/>
</dbReference>
<dbReference type="RefSeq" id="WP_252769219.1">
    <property type="nucleotide sequence ID" value="NZ_JAMXMC010000004.1"/>
</dbReference>
<dbReference type="InterPro" id="IPR029058">
    <property type="entry name" value="AB_hydrolase_fold"/>
</dbReference>
<sequence length="244" mass="25619">MNTPLQWLPAQGDPAQLMVLLHGVGDSAQGMAPLAAQLQRAFPQAAIVAPDGFEPLDVDPSGRARQWFSIAGVTEDNRPARVAEALPALADWLRQTQERLGVGPAATAIFGFSQGAIMALELVQLHDGLAGRVLSFSGRYAALPEAAPALTTLHFLHGGADPVIPAQHARDAIERLAGLQGDATIDIAEGVGHEINGHLLQCALHRLTSHIPHRTWAEALGAAPARPRAGQPDEDADDDGACVP</sequence>
<evidence type="ECO:0000256" key="3">
    <source>
        <dbReference type="SAM" id="MobiDB-lite"/>
    </source>
</evidence>
<dbReference type="Pfam" id="PF02230">
    <property type="entry name" value="Abhydrolase_2"/>
    <property type="match status" value="1"/>
</dbReference>
<protein>
    <submittedName>
        <fullName evidence="5">Esterase</fullName>
    </submittedName>
</protein>
<dbReference type="NCBIfam" id="NF008525">
    <property type="entry name" value="PRK11460.1"/>
    <property type="match status" value="1"/>
</dbReference>
<feature type="compositionally biased region" description="Acidic residues" evidence="3">
    <location>
        <begin position="232"/>
        <end position="244"/>
    </location>
</feature>
<proteinExistence type="inferred from homology"/>
<evidence type="ECO:0000313" key="5">
    <source>
        <dbReference type="EMBL" id="MCO5976764.1"/>
    </source>
</evidence>
<keyword evidence="6" id="KW-1185">Reference proteome</keyword>
<reference evidence="5 6" key="1">
    <citation type="submission" date="2022-06" db="EMBL/GenBank/DDBJ databases">
        <title>Ideonella sp. NS12-5 Genome sequencing and assembly.</title>
        <authorList>
            <person name="Jung Y."/>
        </authorList>
    </citation>
    <scope>NUCLEOTIDE SEQUENCE [LARGE SCALE GENOMIC DNA]</scope>
    <source>
        <strain evidence="5 6">NS12-5</strain>
    </source>
</reference>
<feature type="domain" description="Phospholipase/carboxylesterase/thioesterase" evidence="4">
    <location>
        <begin position="13"/>
        <end position="210"/>
    </location>
</feature>
<dbReference type="Proteomes" id="UP001204851">
    <property type="component" value="Unassembled WGS sequence"/>
</dbReference>
<dbReference type="Gene3D" id="3.40.50.1820">
    <property type="entry name" value="alpha/beta hydrolase"/>
    <property type="match status" value="1"/>
</dbReference>
<organism evidence="5 6">
    <name type="scientific">Ideonella oryzae</name>
    <dbReference type="NCBI Taxonomy" id="2937441"/>
    <lineage>
        <taxon>Bacteria</taxon>
        <taxon>Pseudomonadati</taxon>
        <taxon>Pseudomonadota</taxon>
        <taxon>Betaproteobacteria</taxon>
        <taxon>Burkholderiales</taxon>
        <taxon>Sphaerotilaceae</taxon>
        <taxon>Ideonella</taxon>
    </lineage>
</organism>
<comment type="similarity">
    <text evidence="1">Belongs to the AB hydrolase superfamily. AB hydrolase 2 family.</text>
</comment>
<name>A0ABT1BKM9_9BURK</name>
<dbReference type="PANTHER" id="PTHR10655">
    <property type="entry name" value="LYSOPHOSPHOLIPASE-RELATED"/>
    <property type="match status" value="1"/>
</dbReference>
<evidence type="ECO:0000313" key="6">
    <source>
        <dbReference type="Proteomes" id="UP001204851"/>
    </source>
</evidence>